<organism evidence="2 3">
    <name type="scientific">Acanthamoeba castellanii (strain ATCC 30010 / Neff)</name>
    <dbReference type="NCBI Taxonomy" id="1257118"/>
    <lineage>
        <taxon>Eukaryota</taxon>
        <taxon>Amoebozoa</taxon>
        <taxon>Discosea</taxon>
        <taxon>Longamoebia</taxon>
        <taxon>Centramoebida</taxon>
        <taxon>Acanthamoebidae</taxon>
        <taxon>Acanthamoeba</taxon>
    </lineage>
</organism>
<name>L8H9Q5_ACACF</name>
<gene>
    <name evidence="2" type="ORF">ACA1_250800</name>
</gene>
<dbReference type="RefSeq" id="XP_004367505.1">
    <property type="nucleotide sequence ID" value="XM_004367448.1"/>
</dbReference>
<keyword evidence="3" id="KW-1185">Reference proteome</keyword>
<feature type="compositionally biased region" description="Low complexity" evidence="1">
    <location>
        <begin position="85"/>
        <end position="141"/>
    </location>
</feature>
<feature type="compositionally biased region" description="Gly residues" evidence="1">
    <location>
        <begin position="227"/>
        <end position="238"/>
    </location>
</feature>
<feature type="region of interest" description="Disordered" evidence="1">
    <location>
        <begin position="57"/>
        <end position="153"/>
    </location>
</feature>
<evidence type="ECO:0000256" key="1">
    <source>
        <dbReference type="SAM" id="MobiDB-lite"/>
    </source>
</evidence>
<proteinExistence type="predicted"/>
<dbReference type="OrthoDB" id="10663145at2759"/>
<sequence>MVLARAAEHTTGEAALVAMLAALDEVQGALSLYYSLPTLQSAAPALPPAPYGSAAAAPPLPATPPLPPKGSSPQLPYGAYPGIPPQQQQLQQLLPPLPQSPSSYYQAQQLHQRQQQQQQHHQRPQQSQSQPQPQPQYLPAQYGGGASQTPGTSAMRVGLDHLLQVDDADWLRAEARATVTVKTADTVYEGEVHGTLADMQQGLIVISGQAAAPAKGNQGSSSSAPSGAGGGGGKGPAGASGSAAGGHPTNDADGAKKKRGLINDITKASPYGLGAIPAKSGETEKGPRQKPRRDVIKLPNNMHTRVVPPSKQRGYDLDGYEEFALIDPKRTMANVLKVDTDWELVDNPPEASDPAIMYEVAAVATKIRNTHKVGGERVKEMQFFVESVETPEVRVKAPDIAPLLQSICEASSLQPITIDGKWPFYIQDKYSPPSESVVAHARILHRLLEIICCEIYTHGMDKVRLCYMTTIRADFSVAAKSEVDGQWYFNVMAFEQQDCCDVASGQLKPDRRPWMYWTERVGMLNGVKPWGLYNKDVRQRLYTYLQALGLK</sequence>
<accession>L8H9Q5</accession>
<feature type="compositionally biased region" description="Pro residues" evidence="1">
    <location>
        <begin position="58"/>
        <end position="70"/>
    </location>
</feature>
<feature type="region of interest" description="Disordered" evidence="1">
    <location>
        <begin position="272"/>
        <end position="291"/>
    </location>
</feature>
<evidence type="ECO:0000313" key="2">
    <source>
        <dbReference type="EMBL" id="ELR22249.1"/>
    </source>
</evidence>
<dbReference type="VEuPathDB" id="AmoebaDB:ACA1_250800"/>
<dbReference type="Proteomes" id="UP000011083">
    <property type="component" value="Unassembled WGS sequence"/>
</dbReference>
<protein>
    <submittedName>
        <fullName evidence="2">Uncharacterized protein</fullName>
    </submittedName>
</protein>
<feature type="region of interest" description="Disordered" evidence="1">
    <location>
        <begin position="213"/>
        <end position="257"/>
    </location>
</feature>
<dbReference type="AlphaFoldDB" id="L8H9Q5"/>
<feature type="compositionally biased region" description="Basic and acidic residues" evidence="1">
    <location>
        <begin position="281"/>
        <end position="291"/>
    </location>
</feature>
<dbReference type="EMBL" id="KB007885">
    <property type="protein sequence ID" value="ELR22249.1"/>
    <property type="molecule type" value="Genomic_DNA"/>
</dbReference>
<dbReference type="GeneID" id="14923177"/>
<evidence type="ECO:0000313" key="3">
    <source>
        <dbReference type="Proteomes" id="UP000011083"/>
    </source>
</evidence>
<reference evidence="2 3" key="1">
    <citation type="journal article" date="2013" name="Genome Biol.">
        <title>Genome of Acanthamoeba castellanii highlights extensive lateral gene transfer and early evolution of tyrosine kinase signaling.</title>
        <authorList>
            <person name="Clarke M."/>
            <person name="Lohan A.J."/>
            <person name="Liu B."/>
            <person name="Lagkouvardos I."/>
            <person name="Roy S."/>
            <person name="Zafar N."/>
            <person name="Bertelli C."/>
            <person name="Schilde C."/>
            <person name="Kianianmomeni A."/>
            <person name="Burglin T.R."/>
            <person name="Frech C."/>
            <person name="Turcotte B."/>
            <person name="Kopec K.O."/>
            <person name="Synnott J.M."/>
            <person name="Choo C."/>
            <person name="Paponov I."/>
            <person name="Finkler A."/>
            <person name="Soon Heng Tan C."/>
            <person name="Hutchins A.P."/>
            <person name="Weinmeier T."/>
            <person name="Rattei T."/>
            <person name="Chu J.S."/>
            <person name="Gimenez G."/>
            <person name="Irimia M."/>
            <person name="Rigden D.J."/>
            <person name="Fitzpatrick D.A."/>
            <person name="Lorenzo-Morales J."/>
            <person name="Bateman A."/>
            <person name="Chiu C.H."/>
            <person name="Tang P."/>
            <person name="Hegemann P."/>
            <person name="Fromm H."/>
            <person name="Raoult D."/>
            <person name="Greub G."/>
            <person name="Miranda-Saavedra D."/>
            <person name="Chen N."/>
            <person name="Nash P."/>
            <person name="Ginger M.L."/>
            <person name="Horn M."/>
            <person name="Schaap P."/>
            <person name="Caler L."/>
            <person name="Loftus B."/>
        </authorList>
    </citation>
    <scope>NUCLEOTIDE SEQUENCE [LARGE SCALE GENOMIC DNA]</scope>
    <source>
        <strain evidence="2 3">Neff</strain>
    </source>
</reference>
<dbReference type="KEGG" id="acan:ACA1_250800"/>